<proteinExistence type="predicted"/>
<protein>
    <submittedName>
        <fullName evidence="2">Uncharacterized protein</fullName>
    </submittedName>
</protein>
<feature type="compositionally biased region" description="Polar residues" evidence="1">
    <location>
        <begin position="86"/>
        <end position="96"/>
    </location>
</feature>
<evidence type="ECO:0000313" key="3">
    <source>
        <dbReference type="Proteomes" id="UP000800035"/>
    </source>
</evidence>
<feature type="compositionally biased region" description="Polar residues" evidence="1">
    <location>
        <begin position="1"/>
        <end position="19"/>
    </location>
</feature>
<reference evidence="2" key="1">
    <citation type="journal article" date="2020" name="Stud. Mycol.">
        <title>101 Dothideomycetes genomes: a test case for predicting lifestyles and emergence of pathogens.</title>
        <authorList>
            <person name="Haridas S."/>
            <person name="Albert R."/>
            <person name="Binder M."/>
            <person name="Bloem J."/>
            <person name="Labutti K."/>
            <person name="Salamov A."/>
            <person name="Andreopoulos B."/>
            <person name="Baker S."/>
            <person name="Barry K."/>
            <person name="Bills G."/>
            <person name="Bluhm B."/>
            <person name="Cannon C."/>
            <person name="Castanera R."/>
            <person name="Culley D."/>
            <person name="Daum C."/>
            <person name="Ezra D."/>
            <person name="Gonzalez J."/>
            <person name="Henrissat B."/>
            <person name="Kuo A."/>
            <person name="Liang C."/>
            <person name="Lipzen A."/>
            <person name="Lutzoni F."/>
            <person name="Magnuson J."/>
            <person name="Mondo S."/>
            <person name="Nolan M."/>
            <person name="Ohm R."/>
            <person name="Pangilinan J."/>
            <person name="Park H.-J."/>
            <person name="Ramirez L."/>
            <person name="Alfaro M."/>
            <person name="Sun H."/>
            <person name="Tritt A."/>
            <person name="Yoshinaga Y."/>
            <person name="Zwiers L.-H."/>
            <person name="Turgeon B."/>
            <person name="Goodwin S."/>
            <person name="Spatafora J."/>
            <person name="Crous P."/>
            <person name="Grigoriev I."/>
        </authorList>
    </citation>
    <scope>NUCLEOTIDE SEQUENCE</scope>
    <source>
        <strain evidence="2">CBS 675.92</strain>
    </source>
</reference>
<dbReference type="AlphaFoldDB" id="A0A6A5TX97"/>
<evidence type="ECO:0000256" key="1">
    <source>
        <dbReference type="SAM" id="MobiDB-lite"/>
    </source>
</evidence>
<sequence length="103" mass="11991">MATPSSTFQTKNHPFNTLPKQRHLHRHQSFARQAPHVPAYSEWIDILSGLARYRGLLITTFPPACTPQPPHRPPHPQHRTRHETQAIWSRTPIHTNDTTKRPR</sequence>
<name>A0A6A5TX97_9PLEO</name>
<feature type="compositionally biased region" description="Basic residues" evidence="1">
    <location>
        <begin position="72"/>
        <end position="81"/>
    </location>
</feature>
<evidence type="ECO:0000313" key="2">
    <source>
        <dbReference type="EMBL" id="KAF1957503.1"/>
    </source>
</evidence>
<dbReference type="Proteomes" id="UP000800035">
    <property type="component" value="Unassembled WGS sequence"/>
</dbReference>
<dbReference type="EMBL" id="ML976989">
    <property type="protein sequence ID" value="KAF1957503.1"/>
    <property type="molecule type" value="Genomic_DNA"/>
</dbReference>
<accession>A0A6A5TX97</accession>
<keyword evidence="3" id="KW-1185">Reference proteome</keyword>
<gene>
    <name evidence="2" type="ORF">CC80DRAFT_45884</name>
</gene>
<feature type="region of interest" description="Disordered" evidence="1">
    <location>
        <begin position="62"/>
        <end position="103"/>
    </location>
</feature>
<organism evidence="2 3">
    <name type="scientific">Byssothecium circinans</name>
    <dbReference type="NCBI Taxonomy" id="147558"/>
    <lineage>
        <taxon>Eukaryota</taxon>
        <taxon>Fungi</taxon>
        <taxon>Dikarya</taxon>
        <taxon>Ascomycota</taxon>
        <taxon>Pezizomycotina</taxon>
        <taxon>Dothideomycetes</taxon>
        <taxon>Pleosporomycetidae</taxon>
        <taxon>Pleosporales</taxon>
        <taxon>Massarineae</taxon>
        <taxon>Massarinaceae</taxon>
        <taxon>Byssothecium</taxon>
    </lineage>
</organism>
<feature type="region of interest" description="Disordered" evidence="1">
    <location>
        <begin position="1"/>
        <end position="22"/>
    </location>
</feature>